<organism evidence="1 2">
    <name type="scientific">Sarcoptes scabiei</name>
    <name type="common">Itch mite</name>
    <name type="synonym">Acarus scabiei</name>
    <dbReference type="NCBI Taxonomy" id="52283"/>
    <lineage>
        <taxon>Eukaryota</taxon>
        <taxon>Metazoa</taxon>
        <taxon>Ecdysozoa</taxon>
        <taxon>Arthropoda</taxon>
        <taxon>Chelicerata</taxon>
        <taxon>Arachnida</taxon>
        <taxon>Acari</taxon>
        <taxon>Acariformes</taxon>
        <taxon>Sarcoptiformes</taxon>
        <taxon>Astigmata</taxon>
        <taxon>Psoroptidia</taxon>
        <taxon>Sarcoptoidea</taxon>
        <taxon>Sarcoptidae</taxon>
        <taxon>Sarcoptinae</taxon>
        <taxon>Sarcoptes</taxon>
    </lineage>
</organism>
<proteinExistence type="predicted"/>
<name>A0A132AH52_SARSC</name>
<reference evidence="1 2" key="1">
    <citation type="journal article" date="2015" name="Parasit. Vectors">
        <title>Draft genome of the scabies mite.</title>
        <authorList>
            <person name="Rider S.D.Jr."/>
            <person name="Morgan M.S."/>
            <person name="Arlian L.G."/>
        </authorList>
    </citation>
    <scope>NUCLEOTIDE SEQUENCE [LARGE SCALE GENOMIC DNA]</scope>
    <source>
        <strain evidence="1">Arlian Lab</strain>
    </source>
</reference>
<evidence type="ECO:0000313" key="2">
    <source>
        <dbReference type="Proteomes" id="UP000616769"/>
    </source>
</evidence>
<sequence length="28" mass="3439">MMKRIYSKVMKLMMMMMMSKVLVCHLRS</sequence>
<comment type="caution">
    <text evidence="1">The sequence shown here is derived from an EMBL/GenBank/DDBJ whole genome shotgun (WGS) entry which is preliminary data.</text>
</comment>
<dbReference type="EMBL" id="JXLN01014810">
    <property type="protein sequence ID" value="KPM10253.1"/>
    <property type="molecule type" value="Genomic_DNA"/>
</dbReference>
<dbReference type="AlphaFoldDB" id="A0A132AH52"/>
<accession>A0A132AH52</accession>
<protein>
    <submittedName>
        <fullName evidence="1">Uncharacterized protein</fullName>
    </submittedName>
</protein>
<dbReference type="Proteomes" id="UP000616769">
    <property type="component" value="Unassembled WGS sequence"/>
</dbReference>
<gene>
    <name evidence="1" type="ORF">QR98_0088040</name>
</gene>
<evidence type="ECO:0000313" key="1">
    <source>
        <dbReference type="EMBL" id="KPM10253.1"/>
    </source>
</evidence>
<dbReference type="VEuPathDB" id="VectorBase:SSCA005052"/>